<comment type="caution">
    <text evidence="1">The sequence shown here is derived from an EMBL/GenBank/DDBJ whole genome shotgun (WGS) entry which is preliminary data.</text>
</comment>
<protein>
    <submittedName>
        <fullName evidence="1">Uncharacterized protein</fullName>
    </submittedName>
</protein>
<dbReference type="AlphaFoldDB" id="A0A5B0H2X4"/>
<name>A0A5B0H2X4_VIBCL</name>
<organism evidence="1 2">
    <name type="scientific">Vibrio cholerae</name>
    <dbReference type="NCBI Taxonomy" id="666"/>
    <lineage>
        <taxon>Bacteria</taxon>
        <taxon>Pseudomonadati</taxon>
        <taxon>Pseudomonadota</taxon>
        <taxon>Gammaproteobacteria</taxon>
        <taxon>Vibrionales</taxon>
        <taxon>Vibrionaceae</taxon>
        <taxon>Vibrio</taxon>
    </lineage>
</organism>
<evidence type="ECO:0000313" key="1">
    <source>
        <dbReference type="EMBL" id="TXY91251.1"/>
    </source>
</evidence>
<reference evidence="1 2" key="1">
    <citation type="submission" date="2019-06" db="EMBL/GenBank/DDBJ databases">
        <title>Vibrio cholerae phylogeny based on whole-genome sequencing reveals genetic diversity and population strucutre.</title>
        <authorList>
            <person name="Zhiqiu Y."/>
            <person name="Bin L."/>
            <person name="Lingyan J."/>
        </authorList>
    </citation>
    <scope>NUCLEOTIDE SEQUENCE [LARGE SCALE GENOMIC DNA]</scope>
    <source>
        <strain evidence="1 2">N2768</strain>
    </source>
</reference>
<dbReference type="Proteomes" id="UP000323583">
    <property type="component" value="Unassembled WGS sequence"/>
</dbReference>
<dbReference type="EMBL" id="VSGZ01000037">
    <property type="protein sequence ID" value="TXY91251.1"/>
    <property type="molecule type" value="Genomic_DNA"/>
</dbReference>
<sequence length="65" mass="7624">MGNQQPTFLREISYTQTTWRNHPIEVGAYAHLSPQTFLRHNLFALSAEFFIIYANNKISFTHCYS</sequence>
<evidence type="ECO:0000313" key="2">
    <source>
        <dbReference type="Proteomes" id="UP000323583"/>
    </source>
</evidence>
<accession>A0A5B0H2X4</accession>
<gene>
    <name evidence="1" type="ORF">FXE67_14925</name>
</gene>
<proteinExistence type="predicted"/>